<comment type="caution">
    <text evidence="7">The sequence shown here is derived from an EMBL/GenBank/DDBJ whole genome shotgun (WGS) entry which is preliminary data.</text>
</comment>
<dbReference type="PATRIC" id="fig|1121939.11.peg.3647"/>
<name>S2KZQ6_LITA3</name>
<feature type="transmembrane region" description="Helical" evidence="6">
    <location>
        <begin position="97"/>
        <end position="121"/>
    </location>
</feature>
<evidence type="ECO:0000256" key="4">
    <source>
        <dbReference type="ARBA" id="ARBA00022989"/>
    </source>
</evidence>
<dbReference type="GO" id="GO:0005886">
    <property type="term" value="C:plasma membrane"/>
    <property type="evidence" value="ECO:0007669"/>
    <property type="project" value="TreeGrafter"/>
</dbReference>
<feature type="transmembrane region" description="Helical" evidence="6">
    <location>
        <begin position="71"/>
        <end position="91"/>
    </location>
</feature>
<dbReference type="Proteomes" id="UP000014463">
    <property type="component" value="Unassembled WGS sequence"/>
</dbReference>
<comment type="subcellular location">
    <subcellularLocation>
        <location evidence="1">Membrane</location>
        <topology evidence="1">Multi-pass membrane protein</topology>
    </subcellularLocation>
</comment>
<dbReference type="InterPro" id="IPR006696">
    <property type="entry name" value="DUF423"/>
</dbReference>
<gene>
    <name evidence="7" type="ORF">L861_05595</name>
</gene>
<dbReference type="OrthoDB" id="9802121at2"/>
<evidence type="ECO:0000256" key="5">
    <source>
        <dbReference type="ARBA" id="ARBA00023136"/>
    </source>
</evidence>
<evidence type="ECO:0008006" key="9">
    <source>
        <dbReference type="Google" id="ProtNLM"/>
    </source>
</evidence>
<dbReference type="PANTHER" id="PTHR43461:SF1">
    <property type="entry name" value="TRANSMEMBRANE PROTEIN 256"/>
    <property type="match status" value="1"/>
</dbReference>
<sequence length="150" mass="16308">MPHRLAWIAVALSGFITVAAGAFGAHGLEGRIPHALLKAFETAVRYQAWHTLACLGILVWQQITDVPGQRLVLGLWAAGMLLFSGSLYLLVLTGTRAMGMVTPVGGVLLMLGWLALGWCAWRAQRVFTNVTSDGQARRNQPKKRSLRGCK</sequence>
<evidence type="ECO:0000256" key="2">
    <source>
        <dbReference type="ARBA" id="ARBA00009694"/>
    </source>
</evidence>
<evidence type="ECO:0000313" key="7">
    <source>
        <dbReference type="EMBL" id="EPC00874.1"/>
    </source>
</evidence>
<comment type="similarity">
    <text evidence="2">Belongs to the UPF0382 family.</text>
</comment>
<dbReference type="STRING" id="1121939.L861_05595"/>
<keyword evidence="4 6" id="KW-1133">Transmembrane helix</keyword>
<dbReference type="RefSeq" id="WP_016418165.1">
    <property type="nucleotide sequence ID" value="NZ_AUAB01000031.1"/>
</dbReference>
<keyword evidence="5 6" id="KW-0472">Membrane</keyword>
<dbReference type="AlphaFoldDB" id="S2KZQ6"/>
<accession>S2KZQ6</accession>
<evidence type="ECO:0000256" key="1">
    <source>
        <dbReference type="ARBA" id="ARBA00004141"/>
    </source>
</evidence>
<keyword evidence="3 6" id="KW-0812">Transmembrane</keyword>
<dbReference type="eggNOG" id="COG2363">
    <property type="taxonomic scope" value="Bacteria"/>
</dbReference>
<organism evidence="7 8">
    <name type="scientific">Litchfieldella anticariensis (strain DSM 16096 / CECT 5854 / CIP 108499 / LMG 22089 / FP35)</name>
    <name type="common">Halomonas anticariensis</name>
    <dbReference type="NCBI Taxonomy" id="1121939"/>
    <lineage>
        <taxon>Bacteria</taxon>
        <taxon>Pseudomonadati</taxon>
        <taxon>Pseudomonadota</taxon>
        <taxon>Gammaproteobacteria</taxon>
        <taxon>Oceanospirillales</taxon>
        <taxon>Halomonadaceae</taxon>
        <taxon>Litchfieldella</taxon>
    </lineage>
</organism>
<dbReference type="PANTHER" id="PTHR43461">
    <property type="entry name" value="TRANSMEMBRANE PROTEIN 256"/>
    <property type="match status" value="1"/>
</dbReference>
<keyword evidence="8" id="KW-1185">Reference proteome</keyword>
<dbReference type="Pfam" id="PF04241">
    <property type="entry name" value="DUF423"/>
    <property type="match status" value="1"/>
</dbReference>
<feature type="transmembrane region" description="Helical" evidence="6">
    <location>
        <begin position="48"/>
        <end position="64"/>
    </location>
</feature>
<protein>
    <recommendedName>
        <fullName evidence="9">DUF423 domain-containing protein</fullName>
    </recommendedName>
</protein>
<evidence type="ECO:0000313" key="8">
    <source>
        <dbReference type="Proteomes" id="UP000014463"/>
    </source>
</evidence>
<proteinExistence type="inferred from homology"/>
<reference evidence="7 8" key="1">
    <citation type="journal article" date="2013" name="Genome Announc.">
        <title>Draft genome sequence of the moderately halophilic gammaproteobacterium Halomonas anticariensis FP35.</title>
        <authorList>
            <person name="Tahrioui A."/>
            <person name="Quesada E."/>
            <person name="Llamas I."/>
        </authorList>
    </citation>
    <scope>NUCLEOTIDE SEQUENCE [LARGE SCALE GENOMIC DNA]</scope>
    <source>
        <strain evidence="8">DSM 16096 / CECT 5854 / LMG 22089 / FP35</strain>
    </source>
</reference>
<evidence type="ECO:0000256" key="3">
    <source>
        <dbReference type="ARBA" id="ARBA00022692"/>
    </source>
</evidence>
<evidence type="ECO:0000256" key="6">
    <source>
        <dbReference type="SAM" id="Phobius"/>
    </source>
</evidence>
<dbReference type="EMBL" id="ASTJ01000038">
    <property type="protein sequence ID" value="EPC00874.1"/>
    <property type="molecule type" value="Genomic_DNA"/>
</dbReference>